<proteinExistence type="predicted"/>
<evidence type="ECO:0000313" key="3">
    <source>
        <dbReference type="EMBL" id="CAB4199034.1"/>
    </source>
</evidence>
<evidence type="ECO:0000313" key="2">
    <source>
        <dbReference type="EMBL" id="CAB4169949.1"/>
    </source>
</evidence>
<organism evidence="3">
    <name type="scientific">uncultured Caudovirales phage</name>
    <dbReference type="NCBI Taxonomy" id="2100421"/>
    <lineage>
        <taxon>Viruses</taxon>
        <taxon>Duplodnaviria</taxon>
        <taxon>Heunggongvirae</taxon>
        <taxon>Uroviricota</taxon>
        <taxon>Caudoviricetes</taxon>
        <taxon>Peduoviridae</taxon>
        <taxon>Maltschvirus</taxon>
        <taxon>Maltschvirus maltsch</taxon>
    </lineage>
</organism>
<reference evidence="3" key="1">
    <citation type="submission" date="2020-05" db="EMBL/GenBank/DDBJ databases">
        <authorList>
            <person name="Chiriac C."/>
            <person name="Salcher M."/>
            <person name="Ghai R."/>
            <person name="Kavagutti S V."/>
        </authorList>
    </citation>
    <scope>NUCLEOTIDE SEQUENCE</scope>
</reference>
<dbReference type="EMBL" id="LR796853">
    <property type="protein sequence ID" value="CAB4169949.1"/>
    <property type="molecule type" value="Genomic_DNA"/>
</dbReference>
<dbReference type="EMBL" id="LR797283">
    <property type="protein sequence ID" value="CAB4199034.1"/>
    <property type="molecule type" value="Genomic_DNA"/>
</dbReference>
<dbReference type="EMBL" id="LR796314">
    <property type="protein sequence ID" value="CAB4135996.1"/>
    <property type="molecule type" value="Genomic_DNA"/>
</dbReference>
<sequence length="88" mass="9700">MRLPQVIDYFDSLKETRLQSAILTRDAWLERMANLADRAEKSGDISTAIKALREYGLAVDNYSPVRVDVSGESTLNVSLAATLAAIRS</sequence>
<name>A0A6J5S255_9CAUD</name>
<evidence type="ECO:0000313" key="1">
    <source>
        <dbReference type="EMBL" id="CAB4135996.1"/>
    </source>
</evidence>
<accession>A0A6J5S255</accession>
<gene>
    <name evidence="3" type="ORF">UFOVP1334_9</name>
    <name evidence="1" type="ORF">UFOVP296_2</name>
    <name evidence="2" type="ORF">UFOVP912_21</name>
</gene>
<protein>
    <submittedName>
        <fullName evidence="3">Uncharacterized protein</fullName>
    </submittedName>
</protein>